<keyword evidence="2" id="KW-0472">Membrane</keyword>
<feature type="compositionally biased region" description="Low complexity" evidence="1">
    <location>
        <begin position="88"/>
        <end position="105"/>
    </location>
</feature>
<dbReference type="WBParaSite" id="nRc.2.0.1.t30846-RA">
    <property type="protein sequence ID" value="nRc.2.0.1.t30846-RA"/>
    <property type="gene ID" value="nRc.2.0.1.g30846"/>
</dbReference>
<protein>
    <submittedName>
        <fullName evidence="4">Uncharacterized protein</fullName>
    </submittedName>
</protein>
<keyword evidence="2" id="KW-1133">Transmembrane helix</keyword>
<sequence>MVRGKATSTFVRHLATPTSYCKYCKTGFLYQFTHDASRCVSIMNLSNCSLALLAFVLTDGVCFSIFGAEITVAFLIISWAAIINSRSLPSSSSSSRPSAPSAQPPTLTVETPLTSNLGTINGFLVVGESSLVSERSSAIVPDSSSSMVGEWLLSWTVGSSSKMFDDESVSSPHFSPELDKLELETPLELQYSATVPYSEIFTMVQYQGTKPDHH</sequence>
<evidence type="ECO:0000313" key="3">
    <source>
        <dbReference type="Proteomes" id="UP000887565"/>
    </source>
</evidence>
<feature type="region of interest" description="Disordered" evidence="1">
    <location>
        <begin position="88"/>
        <end position="108"/>
    </location>
</feature>
<keyword evidence="2" id="KW-0812">Transmembrane</keyword>
<dbReference type="AlphaFoldDB" id="A0A915JWZ3"/>
<organism evidence="3 4">
    <name type="scientific">Romanomermis culicivorax</name>
    <name type="common">Nematode worm</name>
    <dbReference type="NCBI Taxonomy" id="13658"/>
    <lineage>
        <taxon>Eukaryota</taxon>
        <taxon>Metazoa</taxon>
        <taxon>Ecdysozoa</taxon>
        <taxon>Nematoda</taxon>
        <taxon>Enoplea</taxon>
        <taxon>Dorylaimia</taxon>
        <taxon>Mermithida</taxon>
        <taxon>Mermithoidea</taxon>
        <taxon>Mermithidae</taxon>
        <taxon>Romanomermis</taxon>
    </lineage>
</organism>
<feature type="transmembrane region" description="Helical" evidence="2">
    <location>
        <begin position="63"/>
        <end position="83"/>
    </location>
</feature>
<proteinExistence type="predicted"/>
<accession>A0A915JWZ3</accession>
<keyword evidence="3" id="KW-1185">Reference proteome</keyword>
<name>A0A915JWZ3_ROMCU</name>
<dbReference type="Proteomes" id="UP000887565">
    <property type="component" value="Unplaced"/>
</dbReference>
<evidence type="ECO:0000256" key="1">
    <source>
        <dbReference type="SAM" id="MobiDB-lite"/>
    </source>
</evidence>
<reference evidence="4" key="1">
    <citation type="submission" date="2022-11" db="UniProtKB">
        <authorList>
            <consortium name="WormBaseParasite"/>
        </authorList>
    </citation>
    <scope>IDENTIFICATION</scope>
</reference>
<evidence type="ECO:0000256" key="2">
    <source>
        <dbReference type="SAM" id="Phobius"/>
    </source>
</evidence>
<evidence type="ECO:0000313" key="4">
    <source>
        <dbReference type="WBParaSite" id="nRc.2.0.1.t30846-RA"/>
    </source>
</evidence>